<dbReference type="InterPro" id="IPR037272">
    <property type="entry name" value="SNS_sf"/>
</dbReference>
<feature type="transmembrane region" description="Helical" evidence="9">
    <location>
        <begin position="812"/>
        <end position="831"/>
    </location>
</feature>
<dbReference type="Pfam" id="PF00209">
    <property type="entry name" value="SNF"/>
    <property type="match status" value="1"/>
</dbReference>
<dbReference type="Proteomes" id="UP000245119">
    <property type="component" value="Linkage Group LG9"/>
</dbReference>
<evidence type="ECO:0000256" key="6">
    <source>
        <dbReference type="PIRSR" id="PIRSR600175-1"/>
    </source>
</evidence>
<dbReference type="GO" id="GO:0005332">
    <property type="term" value="F:gamma-aminobutyric acid:sodium:chloride symporter activity"/>
    <property type="evidence" value="ECO:0007669"/>
    <property type="project" value="TreeGrafter"/>
</dbReference>
<feature type="compositionally biased region" description="Basic and acidic residues" evidence="8">
    <location>
        <begin position="470"/>
        <end position="481"/>
    </location>
</feature>
<keyword evidence="2" id="KW-0813">Transport</keyword>
<dbReference type="GO" id="GO:0043005">
    <property type="term" value="C:neuron projection"/>
    <property type="evidence" value="ECO:0007669"/>
    <property type="project" value="TreeGrafter"/>
</dbReference>
<evidence type="ECO:0000313" key="10">
    <source>
        <dbReference type="EMBL" id="PVD24515.1"/>
    </source>
</evidence>
<dbReference type="GO" id="GO:0046872">
    <property type="term" value="F:metal ion binding"/>
    <property type="evidence" value="ECO:0007669"/>
    <property type="project" value="UniProtKB-KW"/>
</dbReference>
<dbReference type="EMBL" id="PZQS01000009">
    <property type="protein sequence ID" value="PVD24515.1"/>
    <property type="molecule type" value="Genomic_DNA"/>
</dbReference>
<evidence type="ECO:0000256" key="5">
    <source>
        <dbReference type="ARBA" id="ARBA00023136"/>
    </source>
</evidence>
<evidence type="ECO:0000256" key="7">
    <source>
        <dbReference type="PIRSR" id="PIRSR600175-2"/>
    </source>
</evidence>
<protein>
    <recommendedName>
        <fullName evidence="12">Transporter</fullName>
    </recommendedName>
</protein>
<keyword evidence="7" id="KW-1015">Disulfide bond</keyword>
<feature type="binding site" evidence="6">
    <location>
        <position position="1163"/>
    </location>
    <ligand>
        <name>Na(+)</name>
        <dbReference type="ChEBI" id="CHEBI:29101"/>
        <label>1</label>
    </ligand>
</feature>
<feature type="binding site" evidence="6">
    <location>
        <position position="1066"/>
    </location>
    <ligand>
        <name>Na(+)</name>
        <dbReference type="ChEBI" id="CHEBI:29101"/>
        <label>1</label>
    </ligand>
</feature>
<dbReference type="PRINTS" id="PR00176">
    <property type="entry name" value="NANEUSMPORT"/>
</dbReference>
<feature type="transmembrane region" description="Helical" evidence="9">
    <location>
        <begin position="1056"/>
        <end position="1080"/>
    </location>
</feature>
<dbReference type="PANTHER" id="PTHR11616:SF265">
    <property type="entry name" value="TRANSPORTER"/>
    <property type="match status" value="1"/>
</dbReference>
<feature type="binding site" evidence="6">
    <location>
        <position position="791"/>
    </location>
    <ligand>
        <name>Na(+)</name>
        <dbReference type="ChEBI" id="CHEBI:29101"/>
        <label>1</label>
    </ligand>
</feature>
<feature type="transmembrane region" description="Helical" evidence="9">
    <location>
        <begin position="1092"/>
        <end position="1116"/>
    </location>
</feature>
<dbReference type="CDD" id="cd11496">
    <property type="entry name" value="SLC6sbd-TauT-like"/>
    <property type="match status" value="1"/>
</dbReference>
<feature type="transmembrane region" description="Helical" evidence="9">
    <location>
        <begin position="981"/>
        <end position="1000"/>
    </location>
</feature>
<keyword evidence="6" id="KW-0479">Metal-binding</keyword>
<evidence type="ECO:0000256" key="2">
    <source>
        <dbReference type="ARBA" id="ARBA00022448"/>
    </source>
</evidence>
<dbReference type="GO" id="GO:0005886">
    <property type="term" value="C:plasma membrane"/>
    <property type="evidence" value="ECO:0007669"/>
    <property type="project" value="TreeGrafter"/>
</dbReference>
<keyword evidence="4 9" id="KW-1133">Transmembrane helix</keyword>
<sequence length="1371" mass="155633">MEKRANRKRRRQRRKKKTRFRFKCLAKVISLLLRIWRIHSLAMQTYLRQVQAIDLSLDYREEDSILFDLTKYKADREPRLSAKAMRILKKLPTERTPEEMSHVQIALWNYKSLAEYPLHIQKRIAARAWIESYEPKRVIVREGDYAARFYFLLLVVDFLEVIMSGGLKNPADPFLNSLSYLDGWPKEKLTENPKRALYIYFRRGTIVVPESRDNEWIVIVKSGSCSLLSKLSTLLTLRNTKASQSLHLYERMKRREVHTDHLDHLFKRYKALPPINTKISERDSERVRKEEQVQPQTDVAAVNTPSGEHHLSPERCKLNNDGDDKEKSQNLRKLDHSIAKLGDNINHTASASDRQLPAAPSAVKPTKASHSVYVSVQTLTKGMAFGLSDMVFPHQPPLTLVSNGAECLMVGKKLLLDHATPDFLARLQEAIHPYPCEEDLQRYLDLQLTWDAHRRAVATSVWHGHRRNKADKNDCRLHPAGDGDQNEDLVADGQQEEDKMGINRIMDIWKTMSITKRTKEYQENDGGYQVLRPVPRSYKKGLSRGKRGGTRDKTVVSGSGCDTWCARDFTAAAATTFSRTKQQSPLAVFSRFRDPETREHIFCLILFLKDFRVGEKNSNQDCLVQICLSGTTLYVMTSADTPHSGRCTCLAPSYSREKRFQNSSVNRCCKLRLRRSSSSSSSSHRKPSSNPTATSCPNQAASVASLTLSSRFASSSSTMDKQQQQQQHRHDKKECMELVMDGRLPTLGCSVPGEATAPVEVNGRTIEAKLDDIPERENWSGTVEFVLACVGQCIGLGNVVRFPYLCYKNGGGAFLVPYVMTAVFAGIPMYFMELALGQWLSVGGLGVWVICPIWKGVGYAATIMAAWLNTYYIIVLAWAVFYLCSSFVSVLPWASCGNFWNTEACLSEYDRHKLPVKCYNGSSYLEFNVTKEFNASYIFEKYKDYTCSQEYDPNRFSSPVKEFWERNALQISEGIDTPGTVRWQLALCLLFIWVVAYFCIWKGVKWTGKVVYFTALFPYVLLTILLIRGVTLPGALEGIKFYIVPDMTRLKDSSVWIDAASQVLFSYGVGLGTLIALGSYNKYHHNIYRDAVMISCLNSSTSFFAGFVIFSFIGFMSHEQKRPVSSVADSGPGLAFLAYPNGVTQLPISPLWSVLFFFMILMLGLDSQFCTCEGFFTSLIDEFPRLLRRRREIFIAVVCFISYLVGLSCITEGGMYVYTIFDTYSASGIGLLTLIFFECIAIGWSYGVNRFYENLKDMFGFYPCFLWKICWTVTTPLITMGVVLFNIVTYVPVKYVNYSFPTWAHVIGIMMAMSSVGMIPIYMVYKFFTTGGPIRKRFKILFRPDINIVRGDAPPPYSSIPRTTSSGVVPL</sequence>
<evidence type="ECO:0000313" key="11">
    <source>
        <dbReference type="Proteomes" id="UP000245119"/>
    </source>
</evidence>
<feature type="transmembrane region" description="Helical" evidence="9">
    <location>
        <begin position="869"/>
        <end position="894"/>
    </location>
</feature>
<comment type="caution">
    <text evidence="10">The sequence shown here is derived from an EMBL/GenBank/DDBJ whole genome shotgun (WGS) entry which is preliminary data.</text>
</comment>
<feature type="transmembrane region" description="Helical" evidence="9">
    <location>
        <begin position="1303"/>
        <end position="1328"/>
    </location>
</feature>
<feature type="binding site" evidence="6">
    <location>
        <position position="1167"/>
    </location>
    <ligand>
        <name>Na(+)</name>
        <dbReference type="ChEBI" id="CHEBI:29101"/>
        <label>1</label>
    </ligand>
</feature>
<keyword evidence="11" id="KW-1185">Reference proteome</keyword>
<dbReference type="InterPro" id="IPR014710">
    <property type="entry name" value="RmlC-like_jellyroll"/>
</dbReference>
<accession>A0A2T7NTM4</accession>
<feature type="disulfide bond" evidence="7">
    <location>
        <begin position="896"/>
        <end position="905"/>
    </location>
</feature>
<dbReference type="SUPFAM" id="SSF161070">
    <property type="entry name" value="SNF-like"/>
    <property type="match status" value="1"/>
</dbReference>
<evidence type="ECO:0000256" key="3">
    <source>
        <dbReference type="ARBA" id="ARBA00022692"/>
    </source>
</evidence>
<feature type="region of interest" description="Disordered" evidence="8">
    <location>
        <begin position="468"/>
        <end position="489"/>
    </location>
</feature>
<feature type="transmembrane region" description="Helical" evidence="9">
    <location>
        <begin position="1012"/>
        <end position="1036"/>
    </location>
</feature>
<reference evidence="10 11" key="1">
    <citation type="submission" date="2018-04" db="EMBL/GenBank/DDBJ databases">
        <title>The genome of golden apple snail Pomacea canaliculata provides insight into stress tolerance and invasive adaptation.</title>
        <authorList>
            <person name="Liu C."/>
            <person name="Liu B."/>
            <person name="Ren Y."/>
            <person name="Zhang Y."/>
            <person name="Wang H."/>
            <person name="Li S."/>
            <person name="Jiang F."/>
            <person name="Yin L."/>
            <person name="Zhang G."/>
            <person name="Qian W."/>
            <person name="Fan W."/>
        </authorList>
    </citation>
    <scope>NUCLEOTIDE SEQUENCE [LARGE SCALE GENOMIC DNA]</scope>
    <source>
        <strain evidence="10">SZHN2017</strain>
        <tissue evidence="10">Muscle</tissue>
    </source>
</reference>
<organism evidence="10 11">
    <name type="scientific">Pomacea canaliculata</name>
    <name type="common">Golden apple snail</name>
    <dbReference type="NCBI Taxonomy" id="400727"/>
    <lineage>
        <taxon>Eukaryota</taxon>
        <taxon>Metazoa</taxon>
        <taxon>Spiralia</taxon>
        <taxon>Lophotrochozoa</taxon>
        <taxon>Mollusca</taxon>
        <taxon>Gastropoda</taxon>
        <taxon>Caenogastropoda</taxon>
        <taxon>Architaenioglossa</taxon>
        <taxon>Ampullarioidea</taxon>
        <taxon>Ampullariidae</taxon>
        <taxon>Pomacea</taxon>
    </lineage>
</organism>
<feature type="transmembrane region" description="Helical" evidence="9">
    <location>
        <begin position="1193"/>
        <end position="1218"/>
    </location>
</feature>
<feature type="compositionally biased region" description="Basic and acidic residues" evidence="8">
    <location>
        <begin position="307"/>
        <end position="327"/>
    </location>
</feature>
<feature type="binding site" evidence="6">
    <location>
        <position position="1166"/>
    </location>
    <ligand>
        <name>Na(+)</name>
        <dbReference type="ChEBI" id="CHEBI:29101"/>
        <label>1</label>
    </ligand>
</feature>
<evidence type="ECO:0000256" key="9">
    <source>
        <dbReference type="SAM" id="Phobius"/>
    </source>
</evidence>
<feature type="compositionally biased region" description="Basic and acidic residues" evidence="8">
    <location>
        <begin position="282"/>
        <end position="292"/>
    </location>
</feature>
<feature type="region of interest" description="Disordered" evidence="8">
    <location>
        <begin position="676"/>
        <end position="698"/>
    </location>
</feature>
<feature type="transmembrane region" description="Helical" evidence="9">
    <location>
        <begin position="779"/>
        <end position="800"/>
    </location>
</feature>
<dbReference type="PANTHER" id="PTHR11616">
    <property type="entry name" value="SODIUM/CHLORIDE DEPENDENT TRANSPORTER"/>
    <property type="match status" value="1"/>
</dbReference>
<feature type="transmembrane region" description="Helical" evidence="9">
    <location>
        <begin position="1265"/>
        <end position="1291"/>
    </location>
</feature>
<dbReference type="InterPro" id="IPR000175">
    <property type="entry name" value="Na/ntran_symport"/>
</dbReference>
<evidence type="ECO:0000256" key="4">
    <source>
        <dbReference type="ARBA" id="ARBA00022989"/>
    </source>
</evidence>
<keyword evidence="5 9" id="KW-0472">Membrane</keyword>
<feature type="binding site" evidence="6">
    <location>
        <position position="798"/>
    </location>
    <ligand>
        <name>Na(+)</name>
        <dbReference type="ChEBI" id="CHEBI:29101"/>
        <label>1</label>
    </ligand>
</feature>
<comment type="subcellular location">
    <subcellularLocation>
        <location evidence="1">Membrane</location>
        <topology evidence="1">Multi-pass membrane protein</topology>
    </subcellularLocation>
</comment>
<keyword evidence="3 9" id="KW-0812">Transmembrane</keyword>
<dbReference type="PROSITE" id="PS50267">
    <property type="entry name" value="NA_NEUROTRAN_SYMP_3"/>
    <property type="match status" value="1"/>
</dbReference>
<keyword evidence="6" id="KW-0915">Sodium</keyword>
<feature type="transmembrane region" description="Helical" evidence="9">
    <location>
        <begin position="1151"/>
        <end position="1172"/>
    </location>
</feature>
<dbReference type="OrthoDB" id="6581954at2759"/>
<dbReference type="Gene3D" id="2.60.120.10">
    <property type="entry name" value="Jelly Rolls"/>
    <property type="match status" value="1"/>
</dbReference>
<proteinExistence type="predicted"/>
<feature type="transmembrane region" description="Helical" evidence="9">
    <location>
        <begin position="837"/>
        <end position="857"/>
    </location>
</feature>
<evidence type="ECO:0000256" key="8">
    <source>
        <dbReference type="SAM" id="MobiDB-lite"/>
    </source>
</evidence>
<feature type="binding site" evidence="6">
    <location>
        <position position="1098"/>
    </location>
    <ligand>
        <name>Na(+)</name>
        <dbReference type="ChEBI" id="CHEBI:29101"/>
        <label>1</label>
    </ligand>
</feature>
<evidence type="ECO:0000256" key="1">
    <source>
        <dbReference type="ARBA" id="ARBA00004141"/>
    </source>
</evidence>
<evidence type="ECO:0008006" key="12">
    <source>
        <dbReference type="Google" id="ProtNLM"/>
    </source>
</evidence>
<dbReference type="PROSITE" id="PS00754">
    <property type="entry name" value="NA_NEUROTRAN_SYMP_2"/>
    <property type="match status" value="1"/>
</dbReference>
<gene>
    <name evidence="10" type="ORF">C0Q70_14998</name>
</gene>
<name>A0A2T7NTM4_POMCA</name>
<feature type="region of interest" description="Disordered" evidence="8">
    <location>
        <begin position="282"/>
        <end position="327"/>
    </location>
</feature>
<feature type="transmembrane region" description="Helical" evidence="9">
    <location>
        <begin position="1224"/>
        <end position="1244"/>
    </location>
</feature>